<reference evidence="7" key="1">
    <citation type="submission" date="2020-10" db="EMBL/GenBank/DDBJ databases">
        <title>Sequencing the genomes of 1000 actinobacteria strains.</title>
        <authorList>
            <person name="Klenk H.-P."/>
        </authorList>
    </citation>
    <scope>NUCLEOTIDE SEQUENCE</scope>
    <source>
        <strain evidence="7">DSM 45354</strain>
    </source>
</reference>
<dbReference type="Proteomes" id="UP000638648">
    <property type="component" value="Unassembled WGS sequence"/>
</dbReference>
<protein>
    <submittedName>
        <fullName evidence="7">F420-dependent oxidoreductase</fullName>
    </submittedName>
</protein>
<dbReference type="AlphaFoldDB" id="A0A927N4G7"/>
<dbReference type="Gene3D" id="3.20.20.30">
    <property type="entry name" value="Luciferase-like domain"/>
    <property type="match status" value="1"/>
</dbReference>
<keyword evidence="1" id="KW-0285">Flavoprotein</keyword>
<feature type="region of interest" description="Disordered" evidence="5">
    <location>
        <begin position="277"/>
        <end position="311"/>
    </location>
</feature>
<keyword evidence="3" id="KW-0560">Oxidoreductase</keyword>
<dbReference type="InterPro" id="IPR036661">
    <property type="entry name" value="Luciferase-like_sf"/>
</dbReference>
<dbReference type="GO" id="GO:0008726">
    <property type="term" value="F:alkanesulfonate monooxygenase activity"/>
    <property type="evidence" value="ECO:0007669"/>
    <property type="project" value="TreeGrafter"/>
</dbReference>
<dbReference type="Pfam" id="PF00296">
    <property type="entry name" value="Bac_luciferase"/>
    <property type="match status" value="1"/>
</dbReference>
<proteinExistence type="predicted"/>
<feature type="domain" description="Luciferase-like" evidence="6">
    <location>
        <begin position="18"/>
        <end position="231"/>
    </location>
</feature>
<accession>A0A927N4G7</accession>
<evidence type="ECO:0000259" key="6">
    <source>
        <dbReference type="Pfam" id="PF00296"/>
    </source>
</evidence>
<dbReference type="EMBL" id="JADBEM010000001">
    <property type="protein sequence ID" value="MBE1610808.1"/>
    <property type="molecule type" value="Genomic_DNA"/>
</dbReference>
<dbReference type="PANTHER" id="PTHR42847:SF4">
    <property type="entry name" value="ALKANESULFONATE MONOOXYGENASE-RELATED"/>
    <property type="match status" value="1"/>
</dbReference>
<dbReference type="SUPFAM" id="SSF51679">
    <property type="entry name" value="Bacterial luciferase-like"/>
    <property type="match status" value="1"/>
</dbReference>
<evidence type="ECO:0000313" key="7">
    <source>
        <dbReference type="EMBL" id="MBE1610808.1"/>
    </source>
</evidence>
<keyword evidence="2" id="KW-0288">FMN</keyword>
<evidence type="ECO:0000313" key="8">
    <source>
        <dbReference type="Proteomes" id="UP000638648"/>
    </source>
</evidence>
<dbReference type="InterPro" id="IPR011251">
    <property type="entry name" value="Luciferase-like_dom"/>
</dbReference>
<comment type="caution">
    <text evidence="7">The sequence shown here is derived from an EMBL/GenBank/DDBJ whole genome shotgun (WGS) entry which is preliminary data.</text>
</comment>
<dbReference type="InterPro" id="IPR050172">
    <property type="entry name" value="SsuD_RutA_monooxygenase"/>
</dbReference>
<evidence type="ECO:0000256" key="1">
    <source>
        <dbReference type="ARBA" id="ARBA00022630"/>
    </source>
</evidence>
<keyword evidence="4" id="KW-0503">Monooxygenase</keyword>
<evidence type="ECO:0000256" key="2">
    <source>
        <dbReference type="ARBA" id="ARBA00022643"/>
    </source>
</evidence>
<dbReference type="NCBIfam" id="TIGR03619">
    <property type="entry name" value="F420_Rv2161c"/>
    <property type="match status" value="1"/>
</dbReference>
<dbReference type="PANTHER" id="PTHR42847">
    <property type="entry name" value="ALKANESULFONATE MONOOXYGENASE"/>
    <property type="match status" value="1"/>
</dbReference>
<sequence length="311" mass="33415">MHIGIFIGRTDETIRPAALAAAVEERGFESLFVPEHTHIPASRETPYEGGGELPRPYYRVLDPIATLAAAATATTSLRLGTAMSLVAQHDPIILAKQIATLDLISGGRIEVGAGAGWNREEMRNHGTDPRTRTRVLRERLLAMKEIWTRDQASFHGEFVDFDPIFSWPKPLQRPHPPILLGGWGRTTHARLVDHADGWLAPFDLPVAELGPGMRSLEALAEEAGRGRLPVTATSFSPNRALLEEFTALGVARALLGVSAEEPAEVLRQLDEYAGLLSVRPPSTTPGPRSTSAADAGATSPATPAAPGRGTE</sequence>
<keyword evidence="8" id="KW-1185">Reference proteome</keyword>
<name>A0A927N4G7_9ACTN</name>
<evidence type="ECO:0000256" key="3">
    <source>
        <dbReference type="ARBA" id="ARBA00023002"/>
    </source>
</evidence>
<organism evidence="7 8">
    <name type="scientific">Actinopolymorpha pittospori</name>
    <dbReference type="NCBI Taxonomy" id="648752"/>
    <lineage>
        <taxon>Bacteria</taxon>
        <taxon>Bacillati</taxon>
        <taxon>Actinomycetota</taxon>
        <taxon>Actinomycetes</taxon>
        <taxon>Propionibacteriales</taxon>
        <taxon>Actinopolymorphaceae</taxon>
        <taxon>Actinopolymorpha</taxon>
    </lineage>
</organism>
<dbReference type="InterPro" id="IPR019921">
    <property type="entry name" value="Lucif-like_OxRdtase_Rv2161c"/>
</dbReference>
<dbReference type="GO" id="GO:0046306">
    <property type="term" value="P:alkanesulfonate catabolic process"/>
    <property type="evidence" value="ECO:0007669"/>
    <property type="project" value="TreeGrafter"/>
</dbReference>
<evidence type="ECO:0000256" key="5">
    <source>
        <dbReference type="SAM" id="MobiDB-lite"/>
    </source>
</evidence>
<evidence type="ECO:0000256" key="4">
    <source>
        <dbReference type="ARBA" id="ARBA00023033"/>
    </source>
</evidence>
<gene>
    <name evidence="7" type="ORF">HEB94_007656</name>
</gene>
<dbReference type="RefSeq" id="WP_192754124.1">
    <property type="nucleotide sequence ID" value="NZ_BAABJL010000250.1"/>
</dbReference>